<comment type="catalytic activity">
    <reaction evidence="5">
        <text>a 2-methoxy-6-(all-trans-polyprenyl)benzene-1,4-diol + S-adenosyl-L-methionine = a 5-methoxy-2-methyl-3-(all-trans-polyprenyl)benzene-1,4-diol + S-adenosyl-L-homocysteine + H(+)</text>
        <dbReference type="Rhea" id="RHEA:28286"/>
        <dbReference type="Rhea" id="RHEA-COMP:10858"/>
        <dbReference type="Rhea" id="RHEA-COMP:10859"/>
        <dbReference type="ChEBI" id="CHEBI:15378"/>
        <dbReference type="ChEBI" id="CHEBI:57856"/>
        <dbReference type="ChEBI" id="CHEBI:59789"/>
        <dbReference type="ChEBI" id="CHEBI:84166"/>
        <dbReference type="ChEBI" id="CHEBI:84167"/>
        <dbReference type="EC" id="2.1.1.201"/>
    </reaction>
</comment>
<evidence type="ECO:0000256" key="1">
    <source>
        <dbReference type="ARBA" id="ARBA00022428"/>
    </source>
</evidence>
<comment type="caution">
    <text evidence="6">The sequence shown here is derived from an EMBL/GenBank/DDBJ whole genome shotgun (WGS) entry which is preliminary data.</text>
</comment>
<sequence>MKPHPVLPEYYPDLAQRPAFVRGLFDRTAGYYDRVNLLLSWGSGSWYRRHALVRAGLRPGMSVLDVAIGTGLVARQALAITQDRRAVVGLDVSAGMLDEVRRLLDIPLVQGQMEQLPVADERFDFVSMGYALRHVVDLNATFREFQRVLKPGGVLLILEIAQPTTPLKRTALKFYLGRVIPLLGRLSTGQREMQTLMRYYWDTIENCVPPDTIVQAIRDAGFAEAGCDVEFDLFRAYFGRKG</sequence>
<evidence type="ECO:0000256" key="2">
    <source>
        <dbReference type="ARBA" id="ARBA00022603"/>
    </source>
</evidence>
<comment type="catalytic activity">
    <reaction evidence="5">
        <text>a 2-demethylmenaquinol + S-adenosyl-L-methionine = a menaquinol + S-adenosyl-L-homocysteine + H(+)</text>
        <dbReference type="Rhea" id="RHEA:42640"/>
        <dbReference type="Rhea" id="RHEA-COMP:9539"/>
        <dbReference type="Rhea" id="RHEA-COMP:9563"/>
        <dbReference type="ChEBI" id="CHEBI:15378"/>
        <dbReference type="ChEBI" id="CHEBI:18151"/>
        <dbReference type="ChEBI" id="CHEBI:55437"/>
        <dbReference type="ChEBI" id="CHEBI:57856"/>
        <dbReference type="ChEBI" id="CHEBI:59789"/>
        <dbReference type="EC" id="2.1.1.163"/>
    </reaction>
</comment>
<organism evidence="6 7">
    <name type="scientific">Candidatus Competibacter phosphatis</name>
    <dbReference type="NCBI Taxonomy" id="221280"/>
    <lineage>
        <taxon>Bacteria</taxon>
        <taxon>Pseudomonadati</taxon>
        <taxon>Pseudomonadota</taxon>
        <taxon>Gammaproteobacteria</taxon>
        <taxon>Candidatus Competibacteraceae</taxon>
        <taxon>Candidatus Competibacter</taxon>
    </lineage>
</organism>
<dbReference type="Gene3D" id="3.40.50.150">
    <property type="entry name" value="Vaccinia Virus protein VP39"/>
    <property type="match status" value="1"/>
</dbReference>
<keyword evidence="2 5" id="KW-0489">Methyltransferase</keyword>
<keyword evidence="7" id="KW-1185">Reference proteome</keyword>
<dbReference type="PROSITE" id="PS51608">
    <property type="entry name" value="SAM_MT_UBIE"/>
    <property type="match status" value="1"/>
</dbReference>
<comment type="function">
    <text evidence="5">Methyltransferase required for the conversion of demethylmenaquinol (DMKH2) to menaquinol (MKH2) and the conversion of 2-polyprenyl-6-methoxy-1,4-benzoquinol (DDMQH2) to 2-polyprenyl-3-methyl-6-methoxy-1,4-benzoquinol (DMQH2).</text>
</comment>
<evidence type="ECO:0000256" key="3">
    <source>
        <dbReference type="ARBA" id="ARBA00022679"/>
    </source>
</evidence>
<keyword evidence="5" id="KW-0831">Ubiquinone biosynthesis</keyword>
<comment type="pathway">
    <text evidence="5">Cofactor biosynthesis; ubiquinone biosynthesis.</text>
</comment>
<keyword evidence="3 5" id="KW-0808">Transferase</keyword>
<evidence type="ECO:0000256" key="4">
    <source>
        <dbReference type="ARBA" id="ARBA00022691"/>
    </source>
</evidence>
<protein>
    <recommendedName>
        <fullName evidence="5">Ubiquinone/menaquinone biosynthesis C-methyltransferase UbiE</fullName>
        <ecNumber evidence="5">2.1.1.163</ecNumber>
        <ecNumber evidence="5">2.1.1.201</ecNumber>
    </recommendedName>
    <alternativeName>
        <fullName evidence="5">2-methoxy-6-polyprenyl-1,4-benzoquinol methylase</fullName>
    </alternativeName>
    <alternativeName>
        <fullName evidence="5">Demethylmenaquinone methyltransferase</fullName>
    </alternativeName>
</protein>
<keyword evidence="1 5" id="KW-0474">Menaquinone biosynthesis</keyword>
<dbReference type="PANTHER" id="PTHR43591">
    <property type="entry name" value="METHYLTRANSFERASE"/>
    <property type="match status" value="1"/>
</dbReference>
<dbReference type="EC" id="2.1.1.201" evidence="5"/>
<feature type="binding site" evidence="5">
    <location>
        <position position="91"/>
    </location>
    <ligand>
        <name>S-adenosyl-L-methionine</name>
        <dbReference type="ChEBI" id="CHEBI:59789"/>
    </ligand>
</feature>
<reference evidence="6 7" key="1">
    <citation type="submission" date="2019-03" db="EMBL/GenBank/DDBJ databases">
        <title>Metabolic reconstructions from genomes of highly enriched 'Candidatus Accumulibacter' and 'Candidatus Competibacter' bioreactor populations.</title>
        <authorList>
            <person name="Annavajhala M.K."/>
            <person name="Welles L."/>
            <person name="Abbas B."/>
            <person name="Sorokin D."/>
            <person name="Park H."/>
            <person name="Van Loosdrecht M."/>
            <person name="Chandran K."/>
        </authorList>
    </citation>
    <scope>NUCLEOTIDE SEQUENCE [LARGE SCALE GENOMIC DNA]</scope>
    <source>
        <strain evidence="6 7">SBR_G</strain>
    </source>
</reference>
<evidence type="ECO:0000313" key="7">
    <source>
        <dbReference type="Proteomes" id="UP000760480"/>
    </source>
</evidence>
<dbReference type="InterPro" id="IPR029063">
    <property type="entry name" value="SAM-dependent_MTases_sf"/>
</dbReference>
<feature type="binding site" evidence="5">
    <location>
        <position position="70"/>
    </location>
    <ligand>
        <name>S-adenosyl-L-methionine</name>
        <dbReference type="ChEBI" id="CHEBI:59789"/>
    </ligand>
</feature>
<proteinExistence type="inferred from homology"/>
<accession>A0ABX1THD5</accession>
<dbReference type="GO" id="GO:0008168">
    <property type="term" value="F:methyltransferase activity"/>
    <property type="evidence" value="ECO:0007669"/>
    <property type="project" value="UniProtKB-KW"/>
</dbReference>
<dbReference type="Pfam" id="PF01209">
    <property type="entry name" value="Ubie_methyltran"/>
    <property type="match status" value="1"/>
</dbReference>
<dbReference type="CDD" id="cd02440">
    <property type="entry name" value="AdoMet_MTases"/>
    <property type="match status" value="1"/>
</dbReference>
<evidence type="ECO:0000313" key="6">
    <source>
        <dbReference type="EMBL" id="NMQ18790.1"/>
    </source>
</evidence>
<dbReference type="PANTHER" id="PTHR43591:SF24">
    <property type="entry name" value="2-METHOXY-6-POLYPRENYL-1,4-BENZOQUINOL METHYLASE, MITOCHONDRIAL"/>
    <property type="match status" value="1"/>
</dbReference>
<name>A0ABX1THD5_9GAMM</name>
<dbReference type="SUPFAM" id="SSF53335">
    <property type="entry name" value="S-adenosyl-L-methionine-dependent methyltransferases"/>
    <property type="match status" value="1"/>
</dbReference>
<keyword evidence="4 5" id="KW-0949">S-adenosyl-L-methionine</keyword>
<dbReference type="EC" id="2.1.1.163" evidence="5"/>
<comment type="pathway">
    <text evidence="5">Quinol/quinone metabolism; menaquinone biosynthesis; menaquinol from 1,4-dihydroxy-2-naphthoate: step 2/2.</text>
</comment>
<dbReference type="InterPro" id="IPR004033">
    <property type="entry name" value="UbiE/COQ5_MeTrFase"/>
</dbReference>
<evidence type="ECO:0000256" key="5">
    <source>
        <dbReference type="HAMAP-Rule" id="MF_01813"/>
    </source>
</evidence>
<dbReference type="GO" id="GO:0032259">
    <property type="term" value="P:methylation"/>
    <property type="evidence" value="ECO:0007669"/>
    <property type="project" value="UniProtKB-KW"/>
</dbReference>
<comment type="similarity">
    <text evidence="5">Belongs to the class I-like SAM-binding methyltransferase superfamily. MenG/UbiE family.</text>
</comment>
<dbReference type="Proteomes" id="UP000760480">
    <property type="component" value="Unassembled WGS sequence"/>
</dbReference>
<dbReference type="EMBL" id="SPMZ01000016">
    <property type="protein sequence ID" value="NMQ18790.1"/>
    <property type="molecule type" value="Genomic_DNA"/>
</dbReference>
<gene>
    <name evidence="5" type="primary">ubiE</name>
    <name evidence="6" type="ORF">E4P82_05965</name>
</gene>
<dbReference type="HAMAP" id="MF_01813">
    <property type="entry name" value="MenG_UbiE_methyltr"/>
    <property type="match status" value="1"/>
</dbReference>
<comment type="caution">
    <text evidence="5">Lacks conserved residue(s) required for the propagation of feature annotation.</text>
</comment>